<feature type="region of interest" description="Disordered" evidence="10">
    <location>
        <begin position="1591"/>
        <end position="1640"/>
    </location>
</feature>
<feature type="compositionally biased region" description="Low complexity" evidence="10">
    <location>
        <begin position="1277"/>
        <end position="1290"/>
    </location>
</feature>
<dbReference type="PANTHER" id="PTHR45797">
    <property type="entry name" value="RAD54-LIKE"/>
    <property type="match status" value="1"/>
</dbReference>
<feature type="region of interest" description="Disordered" evidence="10">
    <location>
        <begin position="457"/>
        <end position="481"/>
    </location>
</feature>
<dbReference type="PROSITE" id="PS51194">
    <property type="entry name" value="HELICASE_CTER"/>
    <property type="match status" value="1"/>
</dbReference>
<keyword evidence="6" id="KW-0067">ATP-binding</keyword>
<feature type="compositionally biased region" description="Low complexity" evidence="10">
    <location>
        <begin position="87"/>
        <end position="99"/>
    </location>
</feature>
<feature type="region of interest" description="Disordered" evidence="10">
    <location>
        <begin position="496"/>
        <end position="516"/>
    </location>
</feature>
<name>A0A9P8JD67_AURME</name>
<evidence type="ECO:0000256" key="6">
    <source>
        <dbReference type="ARBA" id="ARBA00022840"/>
    </source>
</evidence>
<dbReference type="CDD" id="cd18793">
    <property type="entry name" value="SF2_C_SNF"/>
    <property type="match status" value="1"/>
</dbReference>
<feature type="compositionally biased region" description="Polar residues" evidence="10">
    <location>
        <begin position="126"/>
        <end position="145"/>
    </location>
</feature>
<evidence type="ECO:0000256" key="10">
    <source>
        <dbReference type="SAM" id="MobiDB-lite"/>
    </source>
</evidence>
<dbReference type="InterPro" id="IPR056026">
    <property type="entry name" value="DUF7607"/>
</dbReference>
<feature type="compositionally biased region" description="Basic and acidic residues" evidence="10">
    <location>
        <begin position="846"/>
        <end position="859"/>
    </location>
</feature>
<dbReference type="EMBL" id="JAHFXF010000083">
    <property type="protein sequence ID" value="KAG9697173.1"/>
    <property type="molecule type" value="Genomic_DNA"/>
</dbReference>
<dbReference type="GO" id="GO:0003677">
    <property type="term" value="F:DNA binding"/>
    <property type="evidence" value="ECO:0007669"/>
    <property type="project" value="UniProtKB-KW"/>
</dbReference>
<evidence type="ECO:0000256" key="8">
    <source>
        <dbReference type="ARBA" id="ARBA00023242"/>
    </source>
</evidence>
<evidence type="ECO:0000313" key="13">
    <source>
        <dbReference type="EMBL" id="KAG9697173.1"/>
    </source>
</evidence>
<keyword evidence="8" id="KW-0539">Nucleus</keyword>
<protein>
    <submittedName>
        <fullName evidence="13">Uncharacterized protein</fullName>
    </submittedName>
</protein>
<dbReference type="GO" id="GO:0004386">
    <property type="term" value="F:helicase activity"/>
    <property type="evidence" value="ECO:0007669"/>
    <property type="project" value="UniProtKB-KW"/>
</dbReference>
<evidence type="ECO:0000256" key="9">
    <source>
        <dbReference type="SAM" id="Coils"/>
    </source>
</evidence>
<dbReference type="InterPro" id="IPR038718">
    <property type="entry name" value="SNF2-like_sf"/>
</dbReference>
<feature type="region of interest" description="Disordered" evidence="10">
    <location>
        <begin position="300"/>
        <end position="331"/>
    </location>
</feature>
<dbReference type="Gene3D" id="1.10.150.50">
    <property type="entry name" value="Transcription Factor, Ets-1"/>
    <property type="match status" value="1"/>
</dbReference>
<dbReference type="Proteomes" id="UP000779574">
    <property type="component" value="Unassembled WGS sequence"/>
</dbReference>
<comment type="subcellular location">
    <subcellularLocation>
        <location evidence="1">Nucleus</location>
    </subcellularLocation>
</comment>
<dbReference type="GO" id="GO:0016887">
    <property type="term" value="F:ATP hydrolysis activity"/>
    <property type="evidence" value="ECO:0007669"/>
    <property type="project" value="InterPro"/>
</dbReference>
<evidence type="ECO:0000256" key="5">
    <source>
        <dbReference type="ARBA" id="ARBA00022806"/>
    </source>
</evidence>
<evidence type="ECO:0000256" key="7">
    <source>
        <dbReference type="ARBA" id="ARBA00023125"/>
    </source>
</evidence>
<keyword evidence="4" id="KW-0378">Hydrolase</keyword>
<dbReference type="PANTHER" id="PTHR45797:SF1">
    <property type="entry name" value="HELICASE ARIP4"/>
    <property type="match status" value="1"/>
</dbReference>
<keyword evidence="7" id="KW-0238">DNA-binding</keyword>
<feature type="coiled-coil region" evidence="9">
    <location>
        <begin position="385"/>
        <end position="412"/>
    </location>
</feature>
<organism evidence="13 14">
    <name type="scientific">Aureobasidium melanogenum</name>
    <name type="common">Aureobasidium pullulans var. melanogenum</name>
    <dbReference type="NCBI Taxonomy" id="46634"/>
    <lineage>
        <taxon>Eukaryota</taxon>
        <taxon>Fungi</taxon>
        <taxon>Dikarya</taxon>
        <taxon>Ascomycota</taxon>
        <taxon>Pezizomycotina</taxon>
        <taxon>Dothideomycetes</taxon>
        <taxon>Dothideomycetidae</taxon>
        <taxon>Dothideales</taxon>
        <taxon>Saccotheciaceae</taxon>
        <taxon>Aureobasidium</taxon>
    </lineage>
</organism>
<dbReference type="InterPro" id="IPR001650">
    <property type="entry name" value="Helicase_C-like"/>
</dbReference>
<sequence>MMQETDPYKWSSAEVVDFLQQNQFNNLAQQWSDHDLNGQMLLEQVNLAVLKDEFAIISLKERMLIMQTINALRKSFVACTENLDPTSLSAPQSSASSNATGSIGTRVRKGEELVESGGRKRRRLNLDTQPGASQSPTTIAESTAQPRPISSGYLRDIKLTVDEVFYGDTAYGAEIKHNETEDDDSYDNFTIFGRSEFSGTTSFLYRCLHRTFHRAFHQAEPSPITYHRNSALAVYPYSERLLEDKDARSVTIFESSEHGIKAIREKAQTLSFQQHETVDTKMSPGEFSYLLDKYTGTDELLPTYGDSDSDSADEQNADAEDVSGSDDDMAEEDPAVEAPALSHELVDSLVEQTIALQRQAWYDNQMPKLDQNKGRSIWRLAKGNMQKARALSQDANKRITELADRLVRLKKNLMDRTFENEQEVKQACLILEPTVHDTLHEEWKIKIWSLKVQPAATRQPKPVARSQHSASTRVHDWEASDDDMQGFVVNDEDFEDARESFSQDGHDSEPDLGLQEPPSQLVLQNETVTSSENNNNNNNIVVIADEDMPDATEVPADFEYEISRAGSVKSEPPAHLIEADQTSESIQTPKKDRPAAGLQSEQDSPGLPSLETLFQSRQSTTRKQVIEITSSPVRPTFAHMTTQPSPLKRFDVKEEQEMHKKIKYSDNPDNDSCKQIRSWTYEDLEEQGDRRRMLLKLASDMDDERLESLVRLLTGNMTTCLAKIRAAISATNQGSEIVDGYDETDFEVMRDAARIYLGYLHIDHRFFDSDVSQIDSFGYEWPWDGDDEGYGNDLSNHWHKFTWTALKRFRKSPTTREHETITIDSDDGIENAKSGHSSTRKKKVKRDQDAARKRAKAAERAANYESQHQHSQTGSFMAGEDGLNEVPLYAPDDVDPSKHVYLNSAIAKRLKPHQIEGVKFMWREITAPEDEDGQGCLLAHTMGLGKTAQSLALLTTLAETAKNLEKRDALPDDLKKAKGKLRALILCPPSLMANWKQEIATWCPDKLFHVFSLSSDVSAKALRLDELKSWRHLGGIMLCGYTMFTKLINNQSGKAQAFNDAEHGLVTRFLLEKPHIVVADEVHSIKNDSSKTSLAVHKINTQRRIGLTGSPMSNNTAEIFALIDWVAPKFLGSKVEFKADYQEPIEAGTYIDSTKSEVRKSLTKLAALKEIIAPKLNRADITVLKGSLKSKVEFVLTIPLTSRQKLGYETYVKEILRGKAGEEGTTITQVKLFGWLSILQLLCNHPIIFRRKLLEPINNKQKKGKRNTLNATEIEVPASSATAGPSTAGPLATDSDVPSSTAVATPGTVRAHEGSPVVDEDTAYADAHISQYDINKAIVDALLEVVPENDSIELSYKTLLVRKIMRLSIEAGDKVLIFSQSIPSLNFLDHMLSSMGARYGRIQGDIAQDKREKVLKSMADGKLDVLLISTRAGGLGLNIQQANRVIIFDFAFNPTWEEQAIGRAYRLGQTKPVFVYRFVAGGTFEFALYDKQLFKTGLSSRVVDKKNPMRNANKKPGDWLKAPFDVLQQDISVESGKDEHVMDKIIASQHGDQDEFIRSIKTMETLMGESKDEELTAEERAEVENHVMKAKTRKLAGGPESRSTLAPAMPQTDIVTGPQGQTNAHVSSSPAPSGRVVTRY</sequence>
<evidence type="ECO:0000259" key="12">
    <source>
        <dbReference type="PROSITE" id="PS51194"/>
    </source>
</evidence>
<feature type="non-terminal residue" evidence="13">
    <location>
        <position position="1640"/>
    </location>
</feature>
<evidence type="ECO:0000256" key="3">
    <source>
        <dbReference type="ARBA" id="ARBA00022741"/>
    </source>
</evidence>
<feature type="compositionally biased region" description="Basic and acidic residues" evidence="10">
    <location>
        <begin position="497"/>
        <end position="509"/>
    </location>
</feature>
<dbReference type="SMART" id="SM00487">
    <property type="entry name" value="DEXDc"/>
    <property type="match status" value="1"/>
</dbReference>
<dbReference type="OrthoDB" id="2020972at2759"/>
<comment type="caution">
    <text evidence="13">The sequence shown here is derived from an EMBL/GenBank/DDBJ whole genome shotgun (WGS) entry which is preliminary data.</text>
</comment>
<evidence type="ECO:0000259" key="11">
    <source>
        <dbReference type="PROSITE" id="PS51192"/>
    </source>
</evidence>
<evidence type="ECO:0000313" key="14">
    <source>
        <dbReference type="Proteomes" id="UP000779574"/>
    </source>
</evidence>
<feature type="domain" description="Helicase ATP-binding" evidence="11">
    <location>
        <begin position="927"/>
        <end position="1129"/>
    </location>
</feature>
<dbReference type="Gene3D" id="3.40.50.10810">
    <property type="entry name" value="Tandem AAA-ATPase domain"/>
    <property type="match status" value="1"/>
</dbReference>
<evidence type="ECO:0000256" key="1">
    <source>
        <dbReference type="ARBA" id="ARBA00004123"/>
    </source>
</evidence>
<feature type="region of interest" description="Disordered" evidence="10">
    <location>
        <begin position="814"/>
        <end position="879"/>
    </location>
</feature>
<dbReference type="Pfam" id="PF24580">
    <property type="entry name" value="DUF7607"/>
    <property type="match status" value="1"/>
</dbReference>
<reference evidence="13" key="2">
    <citation type="submission" date="2021-08" db="EMBL/GenBank/DDBJ databases">
        <authorList>
            <person name="Gostincar C."/>
            <person name="Sun X."/>
            <person name="Song Z."/>
            <person name="Gunde-Cimerman N."/>
        </authorList>
    </citation>
    <scope>NUCLEOTIDE SEQUENCE</scope>
    <source>
        <strain evidence="13">EXF-9911</strain>
    </source>
</reference>
<feature type="region of interest" description="Disordered" evidence="10">
    <location>
        <begin position="87"/>
        <end position="146"/>
    </location>
</feature>
<comment type="similarity">
    <text evidence="2">Belongs to the SNF2/RAD54 helicase family.</text>
</comment>
<evidence type="ECO:0000256" key="2">
    <source>
        <dbReference type="ARBA" id="ARBA00007025"/>
    </source>
</evidence>
<dbReference type="InterPro" id="IPR000330">
    <property type="entry name" value="SNF2_N"/>
</dbReference>
<dbReference type="Gene3D" id="3.40.50.300">
    <property type="entry name" value="P-loop containing nucleotide triphosphate hydrolases"/>
    <property type="match status" value="1"/>
</dbReference>
<feature type="compositionally biased region" description="Polar residues" evidence="10">
    <location>
        <begin position="1618"/>
        <end position="1631"/>
    </location>
</feature>
<feature type="domain" description="Helicase C-terminal" evidence="12">
    <location>
        <begin position="1359"/>
        <end position="1509"/>
    </location>
</feature>
<feature type="compositionally biased region" description="Polar residues" evidence="10">
    <location>
        <begin position="864"/>
        <end position="875"/>
    </location>
</feature>
<feature type="compositionally biased region" description="Acidic residues" evidence="10">
    <location>
        <begin position="307"/>
        <end position="331"/>
    </location>
</feature>
<proteinExistence type="inferred from homology"/>
<evidence type="ECO:0000256" key="4">
    <source>
        <dbReference type="ARBA" id="ARBA00022801"/>
    </source>
</evidence>
<dbReference type="SUPFAM" id="SSF52540">
    <property type="entry name" value="P-loop containing nucleoside triphosphate hydrolases"/>
    <property type="match status" value="2"/>
</dbReference>
<dbReference type="GO" id="GO:0005634">
    <property type="term" value="C:nucleus"/>
    <property type="evidence" value="ECO:0007669"/>
    <property type="project" value="UniProtKB-SubCell"/>
</dbReference>
<dbReference type="PROSITE" id="PS51192">
    <property type="entry name" value="HELICASE_ATP_BIND_1"/>
    <property type="match status" value="1"/>
</dbReference>
<accession>A0A9P8JD67</accession>
<feature type="region of interest" description="Disordered" evidence="10">
    <location>
        <begin position="578"/>
        <end position="609"/>
    </location>
</feature>
<dbReference type="InterPro" id="IPR014001">
    <property type="entry name" value="Helicase_ATP-bd"/>
</dbReference>
<gene>
    <name evidence="13" type="ORF">KCU76_g3201</name>
</gene>
<dbReference type="InterPro" id="IPR013761">
    <property type="entry name" value="SAM/pointed_sf"/>
</dbReference>
<feature type="region of interest" description="Disordered" evidence="10">
    <location>
        <begin position="1276"/>
        <end position="1314"/>
    </location>
</feature>
<dbReference type="Pfam" id="PF00176">
    <property type="entry name" value="SNF2-rel_dom"/>
    <property type="match status" value="1"/>
</dbReference>
<dbReference type="InterPro" id="IPR049730">
    <property type="entry name" value="SNF2/RAD54-like_C"/>
</dbReference>
<keyword evidence="3" id="KW-0547">Nucleotide-binding</keyword>
<dbReference type="Pfam" id="PF00271">
    <property type="entry name" value="Helicase_C"/>
    <property type="match status" value="1"/>
</dbReference>
<dbReference type="InterPro" id="IPR027417">
    <property type="entry name" value="P-loop_NTPase"/>
</dbReference>
<keyword evidence="5" id="KW-0347">Helicase</keyword>
<reference evidence="13" key="1">
    <citation type="journal article" date="2021" name="J Fungi (Basel)">
        <title>Virulence traits and population genomics of the black yeast Aureobasidium melanogenum.</title>
        <authorList>
            <person name="Cernosa A."/>
            <person name="Sun X."/>
            <person name="Gostincar C."/>
            <person name="Fang C."/>
            <person name="Gunde-Cimerman N."/>
            <person name="Song Z."/>
        </authorList>
    </citation>
    <scope>NUCLEOTIDE SEQUENCE</scope>
    <source>
        <strain evidence="13">EXF-9911</strain>
    </source>
</reference>
<dbReference type="InterPro" id="IPR044574">
    <property type="entry name" value="ARIP4-like"/>
</dbReference>
<keyword evidence="9" id="KW-0175">Coiled coil</keyword>
<dbReference type="SMART" id="SM00490">
    <property type="entry name" value="HELICc"/>
    <property type="match status" value="1"/>
</dbReference>
<dbReference type="GO" id="GO:0005524">
    <property type="term" value="F:ATP binding"/>
    <property type="evidence" value="ECO:0007669"/>
    <property type="project" value="UniProtKB-KW"/>
</dbReference>
<dbReference type="SUPFAM" id="SSF47769">
    <property type="entry name" value="SAM/Pointed domain"/>
    <property type="match status" value="1"/>
</dbReference>